<gene>
    <name evidence="5" type="ORF">SD71_07800</name>
</gene>
<keyword evidence="3" id="KW-0749">Sporulation</keyword>
<name>A0ABR5A5Z4_9BACL</name>
<comment type="similarity">
    <text evidence="2">Belongs to the SspH family.</text>
</comment>
<keyword evidence="6" id="KW-1185">Reference proteome</keyword>
<reference evidence="5 6" key="1">
    <citation type="submission" date="2014-12" db="EMBL/GenBank/DDBJ databases">
        <title>Draft genome sequence of Cohnella kolymensis strain B-2846.</title>
        <authorList>
            <person name="Karlyshev A.V."/>
            <person name="Kudryashova E.B."/>
        </authorList>
    </citation>
    <scope>NUCLEOTIDE SEQUENCE [LARGE SCALE GENOMIC DNA]</scope>
    <source>
        <strain evidence="5 6">VKM B-2846</strain>
    </source>
</reference>
<sequence>MDAQRAQEIYNSPDIIPVRLDNGQSVWIERVDAGKGVATVKVGDNPTDTETVPVDRLKEVH</sequence>
<dbReference type="EMBL" id="JXAL01000008">
    <property type="protein sequence ID" value="KIL36496.1"/>
    <property type="molecule type" value="Genomic_DNA"/>
</dbReference>
<evidence type="ECO:0000313" key="6">
    <source>
        <dbReference type="Proteomes" id="UP000054526"/>
    </source>
</evidence>
<dbReference type="RefSeq" id="WP_041061827.1">
    <property type="nucleotide sequence ID" value="NZ_JXAL01000008.1"/>
</dbReference>
<evidence type="ECO:0000256" key="3">
    <source>
        <dbReference type="ARBA" id="ARBA00022969"/>
    </source>
</evidence>
<comment type="subcellular location">
    <subcellularLocation>
        <location evidence="1">Spore core</location>
    </subcellularLocation>
</comment>
<proteinExistence type="inferred from homology"/>
<feature type="region of interest" description="Disordered" evidence="4">
    <location>
        <begin position="39"/>
        <end position="61"/>
    </location>
</feature>
<comment type="caution">
    <text evidence="5">The sequence shown here is derived from an EMBL/GenBank/DDBJ whole genome shotgun (WGS) entry which is preliminary data.</text>
</comment>
<evidence type="ECO:0000256" key="1">
    <source>
        <dbReference type="ARBA" id="ARBA00004288"/>
    </source>
</evidence>
<evidence type="ECO:0000313" key="5">
    <source>
        <dbReference type="EMBL" id="KIL36496.1"/>
    </source>
</evidence>
<accession>A0ABR5A5Z4</accession>
<dbReference type="InterPro" id="IPR012610">
    <property type="entry name" value="SASP_SspH"/>
</dbReference>
<evidence type="ECO:0000256" key="4">
    <source>
        <dbReference type="SAM" id="MobiDB-lite"/>
    </source>
</evidence>
<dbReference type="NCBIfam" id="TIGR02861">
    <property type="entry name" value="SASP_H"/>
    <property type="match status" value="1"/>
</dbReference>
<protein>
    <submittedName>
        <fullName evidence="5">Spore protein</fullName>
    </submittedName>
</protein>
<dbReference type="Proteomes" id="UP000054526">
    <property type="component" value="Unassembled WGS sequence"/>
</dbReference>
<organism evidence="5 6">
    <name type="scientific">Cohnella kolymensis</name>
    <dbReference type="NCBI Taxonomy" id="1590652"/>
    <lineage>
        <taxon>Bacteria</taxon>
        <taxon>Bacillati</taxon>
        <taxon>Bacillota</taxon>
        <taxon>Bacilli</taxon>
        <taxon>Bacillales</taxon>
        <taxon>Paenibacillaceae</taxon>
        <taxon>Cohnella</taxon>
    </lineage>
</organism>
<evidence type="ECO:0000256" key="2">
    <source>
        <dbReference type="ARBA" id="ARBA00006573"/>
    </source>
</evidence>
<dbReference type="Pfam" id="PF08141">
    <property type="entry name" value="SspH"/>
    <property type="match status" value="1"/>
</dbReference>